<keyword evidence="3" id="KW-0964">Secreted</keyword>
<dbReference type="GO" id="GO:0009506">
    <property type="term" value="C:plasmodesma"/>
    <property type="evidence" value="ECO:0007669"/>
    <property type="project" value="TreeGrafter"/>
</dbReference>
<dbReference type="PANTHER" id="PTHR33136">
    <property type="entry name" value="RAPID ALKALINIZATION FACTOR-LIKE"/>
    <property type="match status" value="1"/>
</dbReference>
<dbReference type="Proteomes" id="UP000323000">
    <property type="component" value="Chromosome 1"/>
</dbReference>
<evidence type="ECO:0008006" key="10">
    <source>
        <dbReference type="Google" id="ProtNLM"/>
    </source>
</evidence>
<evidence type="ECO:0000256" key="7">
    <source>
        <dbReference type="SAM" id="MobiDB-lite"/>
    </source>
</evidence>
<dbReference type="Pfam" id="PF05498">
    <property type="entry name" value="RALF"/>
    <property type="match status" value="2"/>
</dbReference>
<dbReference type="OrthoDB" id="1921542at2759"/>
<comment type="subcellular location">
    <subcellularLocation>
        <location evidence="1">Secreted</location>
    </subcellularLocation>
</comment>
<keyword evidence="9" id="KW-1185">Reference proteome</keyword>
<proteinExistence type="inferred from homology"/>
<reference evidence="9" key="1">
    <citation type="journal article" date="2019" name="Gigascience">
        <title>De novo genome assembly of the endangered Acer yangbiense, a plant species with extremely small populations endemic to Yunnan Province, China.</title>
        <authorList>
            <person name="Yang J."/>
            <person name="Wariss H.M."/>
            <person name="Tao L."/>
            <person name="Zhang R."/>
            <person name="Yun Q."/>
            <person name="Hollingsworth P."/>
            <person name="Dao Z."/>
            <person name="Luo G."/>
            <person name="Guo H."/>
            <person name="Ma Y."/>
            <person name="Sun W."/>
        </authorList>
    </citation>
    <scope>NUCLEOTIDE SEQUENCE [LARGE SCALE GENOMIC DNA]</scope>
    <source>
        <strain evidence="9">cv. Malutang</strain>
    </source>
</reference>
<dbReference type="PANTHER" id="PTHR33136:SF4">
    <property type="entry name" value="PROTEIN RALF-LIKE 32"/>
    <property type="match status" value="1"/>
</dbReference>
<keyword evidence="4" id="KW-0372">Hormone</keyword>
<feature type="region of interest" description="Disordered" evidence="7">
    <location>
        <begin position="189"/>
        <end position="212"/>
    </location>
</feature>
<evidence type="ECO:0000313" key="8">
    <source>
        <dbReference type="EMBL" id="TXG72659.1"/>
    </source>
</evidence>
<dbReference type="InterPro" id="IPR008801">
    <property type="entry name" value="RALF"/>
</dbReference>
<gene>
    <name evidence="8" type="ORF">EZV62_001238</name>
</gene>
<evidence type="ECO:0000256" key="6">
    <source>
        <dbReference type="ARBA" id="ARBA00023157"/>
    </source>
</evidence>
<sequence>MTTKWKVTSSPDMKSNYHFSVVLLTLLILLPILQTFNFPNTAAAAAAADDSYEEGKCGGSMAECGAMESEISKRVLRAAPKFISPGALKNNLPVCSAGARGDPYSKSCLSSPVNKYQRGCSKYYSFLLLLLLNLLLLSEEAATAKSSLCNDSIAKCNEEFEMLMESEISKRFLQEKKYITPGALKPDQPVCNGGARGQSYSKSGGCLPPSSNPYNRGCSEYYRCRSGS</sequence>
<evidence type="ECO:0000313" key="9">
    <source>
        <dbReference type="Proteomes" id="UP000323000"/>
    </source>
</evidence>
<evidence type="ECO:0000256" key="1">
    <source>
        <dbReference type="ARBA" id="ARBA00004613"/>
    </source>
</evidence>
<dbReference type="GO" id="GO:0005576">
    <property type="term" value="C:extracellular region"/>
    <property type="evidence" value="ECO:0007669"/>
    <property type="project" value="UniProtKB-SubCell"/>
</dbReference>
<keyword evidence="5" id="KW-0732">Signal</keyword>
<dbReference type="GO" id="GO:0005179">
    <property type="term" value="F:hormone activity"/>
    <property type="evidence" value="ECO:0007669"/>
    <property type="project" value="UniProtKB-KW"/>
</dbReference>
<keyword evidence="6" id="KW-1015">Disulfide bond</keyword>
<dbReference type="GO" id="GO:0040008">
    <property type="term" value="P:regulation of growth"/>
    <property type="evidence" value="ECO:0007669"/>
    <property type="project" value="UniProtKB-ARBA"/>
</dbReference>
<organism evidence="8 9">
    <name type="scientific">Acer yangbiense</name>
    <dbReference type="NCBI Taxonomy" id="1000413"/>
    <lineage>
        <taxon>Eukaryota</taxon>
        <taxon>Viridiplantae</taxon>
        <taxon>Streptophyta</taxon>
        <taxon>Embryophyta</taxon>
        <taxon>Tracheophyta</taxon>
        <taxon>Spermatophyta</taxon>
        <taxon>Magnoliopsida</taxon>
        <taxon>eudicotyledons</taxon>
        <taxon>Gunneridae</taxon>
        <taxon>Pentapetalae</taxon>
        <taxon>rosids</taxon>
        <taxon>malvids</taxon>
        <taxon>Sapindales</taxon>
        <taxon>Sapindaceae</taxon>
        <taxon>Hippocastanoideae</taxon>
        <taxon>Acereae</taxon>
        <taxon>Acer</taxon>
    </lineage>
</organism>
<evidence type="ECO:0000256" key="2">
    <source>
        <dbReference type="ARBA" id="ARBA00009178"/>
    </source>
</evidence>
<comment type="caution">
    <text evidence="8">The sequence shown here is derived from an EMBL/GenBank/DDBJ whole genome shotgun (WGS) entry which is preliminary data.</text>
</comment>
<name>A0A5C7IUD1_9ROSI</name>
<dbReference type="EMBL" id="VAHF01000001">
    <property type="protein sequence ID" value="TXG72659.1"/>
    <property type="molecule type" value="Genomic_DNA"/>
</dbReference>
<comment type="similarity">
    <text evidence="2">Belongs to the plant rapid alkalinization factor (RALF) family.</text>
</comment>
<evidence type="ECO:0000256" key="3">
    <source>
        <dbReference type="ARBA" id="ARBA00022525"/>
    </source>
</evidence>
<dbReference type="GO" id="GO:0019722">
    <property type="term" value="P:calcium-mediated signaling"/>
    <property type="evidence" value="ECO:0007669"/>
    <property type="project" value="TreeGrafter"/>
</dbReference>
<accession>A0A5C7IUD1</accession>
<evidence type="ECO:0000256" key="4">
    <source>
        <dbReference type="ARBA" id="ARBA00022702"/>
    </source>
</evidence>
<dbReference type="AlphaFoldDB" id="A0A5C7IUD1"/>
<protein>
    <recommendedName>
        <fullName evidence="10">Rapid alkalinization factor 1</fullName>
    </recommendedName>
</protein>
<evidence type="ECO:0000256" key="5">
    <source>
        <dbReference type="ARBA" id="ARBA00022729"/>
    </source>
</evidence>